<dbReference type="RefSeq" id="WP_341410912.1">
    <property type="nucleotide sequence ID" value="NZ_JBBUTH010000007.1"/>
</dbReference>
<evidence type="ECO:0000256" key="1">
    <source>
        <dbReference type="SAM" id="MobiDB-lite"/>
    </source>
</evidence>
<dbReference type="InterPro" id="IPR023875">
    <property type="entry name" value="DNA_repair_put"/>
</dbReference>
<proteinExistence type="predicted"/>
<evidence type="ECO:0000259" key="2">
    <source>
        <dbReference type="Pfam" id="PF13566"/>
    </source>
</evidence>
<dbReference type="Pfam" id="PF13566">
    <property type="entry name" value="DUF4130"/>
    <property type="match status" value="1"/>
</dbReference>
<evidence type="ECO:0000313" key="3">
    <source>
        <dbReference type="EMBL" id="MEK8051222.1"/>
    </source>
</evidence>
<sequence length="324" mass="36342">MSRTVHLAGPDDVAGVLAALAELLVCDVPPEAVRWDDGSPQQTDLFGDLFSDAPVNDAQHERPSHSERGRTQRADLGLPAEAERLLRQALLHAEPLRFAWVHGYARRLHADPRIWLDRLHPDRLRLERMAREVSREIHKMHAFVRFRPVADDESAAAQDGSTAGTPAIRHVAWFEPAHPVLRAAAPFFQRRFAAMRWAILTPWGSVRWDPDPALHAPGSSDEPSTPRPRPRSTLHYGPPARREDAPAADAGEALWLAYYRSTFNPARANPAMMCREMPPRYWPNLPEAALIGPLLRDAAVRTEAMQAHTADTQRRLPAAARRPR</sequence>
<keyword evidence="4" id="KW-1185">Reference proteome</keyword>
<gene>
    <name evidence="3" type="ORF">AACH10_13310</name>
</gene>
<feature type="region of interest" description="Disordered" evidence="1">
    <location>
        <begin position="211"/>
        <end position="245"/>
    </location>
</feature>
<feature type="region of interest" description="Disordered" evidence="1">
    <location>
        <begin position="46"/>
        <end position="75"/>
    </location>
</feature>
<dbReference type="NCBIfam" id="TIGR03915">
    <property type="entry name" value="SAM_7_link_chp"/>
    <property type="match status" value="1"/>
</dbReference>
<organism evidence="3 4">
    <name type="scientific">Pseudaquabacterium inlustre</name>
    <dbReference type="NCBI Taxonomy" id="2984192"/>
    <lineage>
        <taxon>Bacteria</taxon>
        <taxon>Pseudomonadati</taxon>
        <taxon>Pseudomonadota</taxon>
        <taxon>Betaproteobacteria</taxon>
        <taxon>Burkholderiales</taxon>
        <taxon>Sphaerotilaceae</taxon>
        <taxon>Pseudaquabacterium</taxon>
    </lineage>
</organism>
<name>A0ABU9CH98_9BURK</name>
<evidence type="ECO:0000313" key="4">
    <source>
        <dbReference type="Proteomes" id="UP001365405"/>
    </source>
</evidence>
<reference evidence="3 4" key="1">
    <citation type="submission" date="2024-04" db="EMBL/GenBank/DDBJ databases">
        <title>Novel species of the genus Ideonella isolated from streams.</title>
        <authorList>
            <person name="Lu H."/>
        </authorList>
    </citation>
    <scope>NUCLEOTIDE SEQUENCE [LARGE SCALE GENOMIC DNA]</scope>
    <source>
        <strain evidence="3 4">DXS22W</strain>
    </source>
</reference>
<dbReference type="EMBL" id="JBBUTH010000007">
    <property type="protein sequence ID" value="MEK8051222.1"/>
    <property type="molecule type" value="Genomic_DNA"/>
</dbReference>
<dbReference type="Proteomes" id="UP001365405">
    <property type="component" value="Unassembled WGS sequence"/>
</dbReference>
<protein>
    <submittedName>
        <fullName evidence="3">TIGR03915 family putative DNA repair protein</fullName>
    </submittedName>
</protein>
<dbReference type="InterPro" id="IPR025404">
    <property type="entry name" value="DUF4130"/>
</dbReference>
<feature type="domain" description="DUF4130" evidence="2">
    <location>
        <begin position="104"/>
        <end position="287"/>
    </location>
</feature>
<accession>A0ABU9CH98</accession>
<comment type="caution">
    <text evidence="3">The sequence shown here is derived from an EMBL/GenBank/DDBJ whole genome shotgun (WGS) entry which is preliminary data.</text>
</comment>
<feature type="compositionally biased region" description="Basic and acidic residues" evidence="1">
    <location>
        <begin position="58"/>
        <end position="73"/>
    </location>
</feature>